<protein>
    <submittedName>
        <fullName evidence="1">Uncharacterized protein</fullName>
    </submittedName>
</protein>
<reference evidence="1 2" key="1">
    <citation type="submission" date="2015-05" db="EMBL/GenBank/DDBJ databases">
        <authorList>
            <person name="Tang B."/>
            <person name="Yu Y."/>
        </authorList>
    </citation>
    <scope>NUCLEOTIDE SEQUENCE [LARGE SCALE GENOMIC DNA]</scope>
    <source>
        <strain evidence="1 2">DSM 7029</strain>
    </source>
</reference>
<organism evidence="1 2">
    <name type="scientific">Caldimonas brevitalea</name>
    <dbReference type="NCBI Taxonomy" id="413882"/>
    <lineage>
        <taxon>Bacteria</taxon>
        <taxon>Pseudomonadati</taxon>
        <taxon>Pseudomonadota</taxon>
        <taxon>Betaproteobacteria</taxon>
        <taxon>Burkholderiales</taxon>
        <taxon>Sphaerotilaceae</taxon>
        <taxon>Caldimonas</taxon>
    </lineage>
</organism>
<dbReference type="OrthoDB" id="9804044at2"/>
<dbReference type="Proteomes" id="UP000035352">
    <property type="component" value="Chromosome"/>
</dbReference>
<keyword evidence="2" id="KW-1185">Reference proteome</keyword>
<name>A0A0G3BK47_9BURK</name>
<evidence type="ECO:0000313" key="2">
    <source>
        <dbReference type="Proteomes" id="UP000035352"/>
    </source>
</evidence>
<dbReference type="RefSeq" id="WP_047194227.1">
    <property type="nucleotide sequence ID" value="NZ_CP011371.1"/>
</dbReference>
<dbReference type="EMBL" id="CP011371">
    <property type="protein sequence ID" value="AKJ28353.1"/>
    <property type="molecule type" value="Genomic_DNA"/>
</dbReference>
<sequence length="202" mass="23117">MQNPDFLNACLAELEKRYDNVEIVAGDRYHPVWAIKLNSVELPKSIVERTVDIIIPMTRCAGYLPGSGLAGLHVSQTLHSLFEGEKTVVPFCDPVQDISWLVKTSRFYPFYEHDPELLIGTSYLCLNDPFEQPETPQALMELTLDYLKYWMNHAFNLVMRHGAIVRGEELGDRRISMDWIEHLVEQVSPTLKAQLLEEACLP</sequence>
<gene>
    <name evidence="1" type="ORF">AAW51_1662</name>
</gene>
<evidence type="ECO:0000313" key="1">
    <source>
        <dbReference type="EMBL" id="AKJ28353.1"/>
    </source>
</evidence>
<dbReference type="KEGG" id="pbh:AAW51_1662"/>
<accession>A0A0G3BK47</accession>
<proteinExistence type="predicted"/>
<dbReference type="AlphaFoldDB" id="A0A0G3BK47"/>